<dbReference type="PANTHER" id="PTHR44472:SF1">
    <property type="entry name" value="DDB1 AND CUL4 ASSOCIATED FACTOR 4"/>
    <property type="match status" value="1"/>
</dbReference>
<reference evidence="4" key="1">
    <citation type="submission" date="2023-03" db="EMBL/GenBank/DDBJ databases">
        <title>Massive genome expansion in bonnet fungi (Mycena s.s.) driven by repeated elements and novel gene families across ecological guilds.</title>
        <authorList>
            <consortium name="Lawrence Berkeley National Laboratory"/>
            <person name="Harder C.B."/>
            <person name="Miyauchi S."/>
            <person name="Viragh M."/>
            <person name="Kuo A."/>
            <person name="Thoen E."/>
            <person name="Andreopoulos B."/>
            <person name="Lu D."/>
            <person name="Skrede I."/>
            <person name="Drula E."/>
            <person name="Henrissat B."/>
            <person name="Morin E."/>
            <person name="Kohler A."/>
            <person name="Barry K."/>
            <person name="LaButti K."/>
            <person name="Morin E."/>
            <person name="Salamov A."/>
            <person name="Lipzen A."/>
            <person name="Mereny Z."/>
            <person name="Hegedus B."/>
            <person name="Baldrian P."/>
            <person name="Stursova M."/>
            <person name="Weitz H."/>
            <person name="Taylor A."/>
            <person name="Grigoriev I.V."/>
            <person name="Nagy L.G."/>
            <person name="Martin F."/>
            <person name="Kauserud H."/>
        </authorList>
    </citation>
    <scope>NUCLEOTIDE SEQUENCE</scope>
    <source>
        <strain evidence="4">CBHHK200</strain>
    </source>
</reference>
<feature type="compositionally biased region" description="Low complexity" evidence="3">
    <location>
        <begin position="29"/>
        <end position="40"/>
    </location>
</feature>
<feature type="compositionally biased region" description="Polar residues" evidence="3">
    <location>
        <begin position="432"/>
        <end position="446"/>
    </location>
</feature>
<evidence type="ECO:0000313" key="5">
    <source>
        <dbReference type="Proteomes" id="UP001218188"/>
    </source>
</evidence>
<evidence type="ECO:0000256" key="2">
    <source>
        <dbReference type="ARBA" id="ARBA00022737"/>
    </source>
</evidence>
<evidence type="ECO:0000313" key="4">
    <source>
        <dbReference type="EMBL" id="KAJ7021633.1"/>
    </source>
</evidence>
<dbReference type="Proteomes" id="UP001218188">
    <property type="component" value="Unassembled WGS sequence"/>
</dbReference>
<dbReference type="InterPro" id="IPR036322">
    <property type="entry name" value="WD40_repeat_dom_sf"/>
</dbReference>
<dbReference type="InterPro" id="IPR015943">
    <property type="entry name" value="WD40/YVTN_repeat-like_dom_sf"/>
</dbReference>
<protein>
    <recommendedName>
        <fullName evidence="6">WD40 repeat-like protein</fullName>
    </recommendedName>
</protein>
<dbReference type="AlphaFoldDB" id="A0AAD6S739"/>
<feature type="region of interest" description="Disordered" evidence="3">
    <location>
        <begin position="16"/>
        <end position="74"/>
    </location>
</feature>
<dbReference type="Gene3D" id="2.130.10.10">
    <property type="entry name" value="YVTN repeat-like/Quinoprotein amine dehydrogenase"/>
    <property type="match status" value="1"/>
</dbReference>
<keyword evidence="5" id="KW-1185">Reference proteome</keyword>
<dbReference type="SUPFAM" id="SSF50978">
    <property type="entry name" value="WD40 repeat-like"/>
    <property type="match status" value="1"/>
</dbReference>
<evidence type="ECO:0008006" key="6">
    <source>
        <dbReference type="Google" id="ProtNLM"/>
    </source>
</evidence>
<dbReference type="PANTHER" id="PTHR44472">
    <property type="entry name" value="DDB1- AND CUL4-ASSOCIATED FACTOR 4-RELATED"/>
    <property type="match status" value="1"/>
</dbReference>
<evidence type="ECO:0000256" key="3">
    <source>
        <dbReference type="SAM" id="MobiDB-lite"/>
    </source>
</evidence>
<evidence type="ECO:0000256" key="1">
    <source>
        <dbReference type="ARBA" id="ARBA00022574"/>
    </source>
</evidence>
<dbReference type="EMBL" id="JARJCM010000227">
    <property type="protein sequence ID" value="KAJ7021633.1"/>
    <property type="molecule type" value="Genomic_DNA"/>
</dbReference>
<organism evidence="4 5">
    <name type="scientific">Mycena alexandri</name>
    <dbReference type="NCBI Taxonomy" id="1745969"/>
    <lineage>
        <taxon>Eukaryota</taxon>
        <taxon>Fungi</taxon>
        <taxon>Dikarya</taxon>
        <taxon>Basidiomycota</taxon>
        <taxon>Agaricomycotina</taxon>
        <taxon>Agaricomycetes</taxon>
        <taxon>Agaricomycetidae</taxon>
        <taxon>Agaricales</taxon>
        <taxon>Marasmiineae</taxon>
        <taxon>Mycenaceae</taxon>
        <taxon>Mycena</taxon>
    </lineage>
</organism>
<dbReference type="InterPro" id="IPR052254">
    <property type="entry name" value="CUL4-DDB1_E3_ligase_receptor"/>
</dbReference>
<keyword evidence="2" id="KW-0677">Repeat</keyword>
<gene>
    <name evidence="4" type="ORF">C8F04DRAFT_262887</name>
</gene>
<feature type="region of interest" description="Disordered" evidence="3">
    <location>
        <begin position="412"/>
        <end position="446"/>
    </location>
</feature>
<accession>A0AAD6S739</accession>
<keyword evidence="1" id="KW-0853">WD repeat</keyword>
<dbReference type="GO" id="GO:0080008">
    <property type="term" value="C:Cul4-RING E3 ubiquitin ligase complex"/>
    <property type="evidence" value="ECO:0007669"/>
    <property type="project" value="TreeGrafter"/>
</dbReference>
<proteinExistence type="predicted"/>
<feature type="compositionally biased region" description="Low complexity" evidence="3">
    <location>
        <begin position="414"/>
        <end position="431"/>
    </location>
</feature>
<sequence>MPPRELPGFYFDAERNRYFPLSSRPPPTTSTNQSQTNSNTDTGLAPEEHEEPRRRRRVLWSSNRTTETTAAGRAREASALLHARLALTQRGCAERVHWPFSGGSNVCAFRTTPTRQFLGDERGWLYTRARAESSEYFSHSRDPGEDDDDGGGWTEWSPELCLAPGSEISALCTTDTRCVAVCFGPATKICVQDAGAPGRTALLHLSSVRDVRAASLQDRALVLGAARHAVLLPDLDAPINSVRTLPARSDVFAVAQRETLVYAGTRAGGVLRFDTRDTNAKCAQLLFESGPDPGTPSSTSKVNAPQVRRLINAPRNANADGSPPERSSIVFVQPTHGGQALVVGCMDGRLATYDLRFVRPTAPPIVSYFGQPSALSHSGRLGITLDPAERFLFAAGADHRLRAWALNSGEPVVPLSGPSTSSRSPDASSNSYIHPSTSNAPPQSRNPFATRFIAPLSALQVVDAEDGPGTVLWAGGGGEVWRWRLGV</sequence>
<name>A0AAD6S739_9AGAR</name>
<comment type="caution">
    <text evidence="4">The sequence shown here is derived from an EMBL/GenBank/DDBJ whole genome shotgun (WGS) entry which is preliminary data.</text>
</comment>